<evidence type="ECO:0000259" key="2">
    <source>
        <dbReference type="Pfam" id="PF02517"/>
    </source>
</evidence>
<feature type="transmembrane region" description="Helical" evidence="1">
    <location>
        <begin position="6"/>
        <end position="27"/>
    </location>
</feature>
<dbReference type="EMBL" id="LWQS01000011">
    <property type="protein sequence ID" value="OAN49738.1"/>
    <property type="molecule type" value="Genomic_DNA"/>
</dbReference>
<dbReference type="PANTHER" id="PTHR35797:SF1">
    <property type="entry name" value="PROTEASE"/>
    <property type="match status" value="1"/>
</dbReference>
<proteinExistence type="predicted"/>
<dbReference type="GO" id="GO:0004175">
    <property type="term" value="F:endopeptidase activity"/>
    <property type="evidence" value="ECO:0007669"/>
    <property type="project" value="UniProtKB-ARBA"/>
</dbReference>
<dbReference type="InterPro" id="IPR042150">
    <property type="entry name" value="MmRce1-like"/>
</dbReference>
<dbReference type="OrthoDB" id="9777755at2"/>
<reference evidence="3 4" key="1">
    <citation type="submission" date="2016-04" db="EMBL/GenBank/DDBJ databases">
        <title>Chloroflexus islandicus sp. nov., a thermophilic filamentous anoxygenic phototrophic bacterium from geyser Strokkur (Iceland).</title>
        <authorList>
            <person name="Gaisin V.A."/>
            <person name="Kalashnikov A.M."/>
            <person name="Sukhacheva M.V."/>
            <person name="Grouzdev D.S."/>
            <person name="Ivanov T.M."/>
            <person name="Kuznetsov B."/>
            <person name="Gorlenko V.M."/>
        </authorList>
    </citation>
    <scope>NUCLEOTIDE SEQUENCE [LARGE SCALE GENOMIC DNA]</scope>
    <source>
        <strain evidence="4">isl-2</strain>
    </source>
</reference>
<feature type="transmembrane region" description="Helical" evidence="1">
    <location>
        <begin position="39"/>
        <end position="62"/>
    </location>
</feature>
<feature type="transmembrane region" description="Helical" evidence="1">
    <location>
        <begin position="183"/>
        <end position="203"/>
    </location>
</feature>
<dbReference type="InterPro" id="IPR003675">
    <property type="entry name" value="Rce1/LyrA-like_dom"/>
</dbReference>
<keyword evidence="4" id="KW-1185">Reference proteome</keyword>
<name>A0A178MNN8_9CHLR</name>
<feature type="domain" description="CAAX prenyl protease 2/Lysostaphin resistance protein A-like" evidence="2">
    <location>
        <begin position="121"/>
        <end position="222"/>
    </location>
</feature>
<feature type="transmembrane region" description="Helical" evidence="1">
    <location>
        <begin position="155"/>
        <end position="176"/>
    </location>
</feature>
<organism evidence="3 4">
    <name type="scientific">Chloroflexus islandicus</name>
    <dbReference type="NCBI Taxonomy" id="1707952"/>
    <lineage>
        <taxon>Bacteria</taxon>
        <taxon>Bacillati</taxon>
        <taxon>Chloroflexota</taxon>
        <taxon>Chloroflexia</taxon>
        <taxon>Chloroflexales</taxon>
        <taxon>Chloroflexineae</taxon>
        <taxon>Chloroflexaceae</taxon>
        <taxon>Chloroflexus</taxon>
    </lineage>
</organism>
<gene>
    <name evidence="3" type="ORF">A6A03_06675</name>
</gene>
<feature type="transmembrane region" description="Helical" evidence="1">
    <location>
        <begin position="223"/>
        <end position="249"/>
    </location>
</feature>
<sequence>MPTSPLLRFYLLAFGLAWLGWIPAALGSRGVAPFTAPGWQVLLILPAVAPALAAGWVTRASYGPDRANALFAALLRWRVAPIWYLAAVGGPVVIVGLAKALATLLGWPDELPAPQGERVAAAIAALISSLLANPWEEVGWRGFALPHWQQRYSALAATVIVGGLWGLWHLPIFFWIGNPMANYPFFPWLAGTIAGAVIYTWLYNSAAGSLLPVTLFHVAFNTAATAIGGSIAALAVAQILIALAIIIATGPAQLARRERVRWQG</sequence>
<accession>A0A178MNN8</accession>
<comment type="caution">
    <text evidence="3">The sequence shown here is derived from an EMBL/GenBank/DDBJ whole genome shotgun (WGS) entry which is preliminary data.</text>
</comment>
<protein>
    <submittedName>
        <fullName evidence="3">Abortive infection protein</fullName>
    </submittedName>
</protein>
<dbReference type="AlphaFoldDB" id="A0A178MNN8"/>
<evidence type="ECO:0000313" key="3">
    <source>
        <dbReference type="EMBL" id="OAN49738.1"/>
    </source>
</evidence>
<dbReference type="Pfam" id="PF02517">
    <property type="entry name" value="Rce1-like"/>
    <property type="match status" value="1"/>
</dbReference>
<dbReference type="STRING" id="1707952.A6A03_06675"/>
<dbReference type="PANTHER" id="PTHR35797">
    <property type="entry name" value="PROTEASE-RELATED"/>
    <property type="match status" value="1"/>
</dbReference>
<keyword evidence="1" id="KW-1133">Transmembrane helix</keyword>
<keyword evidence="1" id="KW-0472">Membrane</keyword>
<feature type="transmembrane region" description="Helical" evidence="1">
    <location>
        <begin position="82"/>
        <end position="107"/>
    </location>
</feature>
<dbReference type="Proteomes" id="UP000078287">
    <property type="component" value="Unassembled WGS sequence"/>
</dbReference>
<dbReference type="GO" id="GO:0080120">
    <property type="term" value="P:CAAX-box protein maturation"/>
    <property type="evidence" value="ECO:0007669"/>
    <property type="project" value="UniProtKB-ARBA"/>
</dbReference>
<keyword evidence="1" id="KW-0812">Transmembrane</keyword>
<dbReference type="RefSeq" id="WP_066782490.1">
    <property type="nucleotide sequence ID" value="NZ_LWQS01000011.1"/>
</dbReference>
<evidence type="ECO:0000256" key="1">
    <source>
        <dbReference type="SAM" id="Phobius"/>
    </source>
</evidence>
<evidence type="ECO:0000313" key="4">
    <source>
        <dbReference type="Proteomes" id="UP000078287"/>
    </source>
</evidence>